<evidence type="ECO:0000313" key="14">
    <source>
        <dbReference type="Proteomes" id="UP000800093"/>
    </source>
</evidence>
<feature type="non-terminal residue" evidence="13">
    <location>
        <position position="555"/>
    </location>
</feature>
<evidence type="ECO:0000256" key="4">
    <source>
        <dbReference type="ARBA" id="ARBA00022723"/>
    </source>
</evidence>
<dbReference type="InterPro" id="IPR050316">
    <property type="entry name" value="Tyrosinase/Hemocyanin"/>
</dbReference>
<dbReference type="Pfam" id="PF00264">
    <property type="entry name" value="Tyrosinase"/>
    <property type="match status" value="1"/>
</dbReference>
<evidence type="ECO:0000259" key="12">
    <source>
        <dbReference type="PROSITE" id="PS00498"/>
    </source>
</evidence>
<accession>A0A9P4MYN4</accession>
<protein>
    <recommendedName>
        <fullName evidence="3">tyrosinase</fullName>
        <ecNumber evidence="3">1.14.18.1</ecNumber>
    </recommendedName>
</protein>
<dbReference type="PANTHER" id="PTHR11474">
    <property type="entry name" value="TYROSINASE FAMILY MEMBER"/>
    <property type="match status" value="1"/>
</dbReference>
<dbReference type="Gene3D" id="1.10.1280.10">
    <property type="entry name" value="Di-copper center containing domain from catechol oxidase"/>
    <property type="match status" value="1"/>
</dbReference>
<dbReference type="GO" id="GO:0042438">
    <property type="term" value="P:melanin biosynthetic process"/>
    <property type="evidence" value="ECO:0007669"/>
    <property type="project" value="UniProtKB-KW"/>
</dbReference>
<evidence type="ECO:0000256" key="1">
    <source>
        <dbReference type="ARBA" id="ARBA00001973"/>
    </source>
</evidence>
<evidence type="ECO:0000313" key="13">
    <source>
        <dbReference type="EMBL" id="KAF2259452.1"/>
    </source>
</evidence>
<dbReference type="Pfam" id="PF18132">
    <property type="entry name" value="Tyrosinase_C"/>
    <property type="match status" value="1"/>
</dbReference>
<dbReference type="Gene3D" id="2.60.310.20">
    <property type="match status" value="1"/>
</dbReference>
<evidence type="ECO:0000256" key="7">
    <source>
        <dbReference type="ARBA" id="ARBA00023033"/>
    </source>
</evidence>
<keyword evidence="8" id="KW-0470">Melanin biosynthesis</keyword>
<evidence type="ECO:0000259" key="11">
    <source>
        <dbReference type="PROSITE" id="PS00497"/>
    </source>
</evidence>
<dbReference type="SUPFAM" id="SSF48056">
    <property type="entry name" value="Di-copper centre-containing domain"/>
    <property type="match status" value="1"/>
</dbReference>
<comment type="cofactor">
    <cofactor evidence="1">
        <name>Cu(2+)</name>
        <dbReference type="ChEBI" id="CHEBI:29036"/>
    </cofactor>
</comment>
<sequence length="555" mass="61728">RLEIRELEKNKDQWNIYLLGMRKFQSMDQKNKLSWYQIAGIHGRPHVAWDGVESADGGGGGYCAHGANIFPTWHRPYLALFEEILYLNARQAVSEFPNGALKDRYSAALATFRMPYWDWAAIPPEGEGVYPWSVQREKVDVVTPNGTETIANPLFEYTFHPLVPSDMGGHEWSVFPTTLRNPSSKQENASSQNDLVSHQLDSMRPNIQSRVYNVLALQKDYHNVSNDMVSGDSLESTHDTIHNYCGVGGHLSKLDVAAFDPLFWLHHANVDRLLAIWQALNPSSYVTPFKSPWATFTIPRDVITDINTELKPFHRNDDGAFWTSESIRQTSIFAYTYPELLNHSIESLITKVNALYGPDATPQWSRNSLSAPSNLAQRATLSPNRISGTPNFSGERQYMASIRVCKFGLDGSFNVYVFLGDSGEDVTCWTSEEAFVGVTGILATGMKDEQGSGDVTGAVPLTAALEARVRSGELKGLGEEEVTPFLRDNLKWRVSKTDGKAVDVESTPGFRLSVLVARVQPARSANEFPKMLSDYEVLAEATEGKPGGFRPGDPL</sequence>
<dbReference type="Proteomes" id="UP000800093">
    <property type="component" value="Unassembled WGS sequence"/>
</dbReference>
<comment type="catalytic activity">
    <reaction evidence="9">
        <text>2 L-dopa + O2 = 2 L-dopaquinone + 2 H2O</text>
        <dbReference type="Rhea" id="RHEA:34287"/>
        <dbReference type="ChEBI" id="CHEBI:15377"/>
        <dbReference type="ChEBI" id="CHEBI:15379"/>
        <dbReference type="ChEBI" id="CHEBI:57504"/>
        <dbReference type="ChEBI" id="CHEBI:57924"/>
        <dbReference type="EC" id="1.14.18.1"/>
    </reaction>
</comment>
<comment type="similarity">
    <text evidence="2">Belongs to the tyrosinase family.</text>
</comment>
<keyword evidence="7" id="KW-0503">Monooxygenase</keyword>
<dbReference type="EMBL" id="ML986708">
    <property type="protein sequence ID" value="KAF2259452.1"/>
    <property type="molecule type" value="Genomic_DNA"/>
</dbReference>
<keyword evidence="4" id="KW-0479">Metal-binding</keyword>
<reference evidence="14" key="1">
    <citation type="journal article" date="2020" name="Stud. Mycol.">
        <title>101 Dothideomycetes genomes: A test case for predicting lifestyles and emergence of pathogens.</title>
        <authorList>
            <person name="Haridas S."/>
            <person name="Albert R."/>
            <person name="Binder M."/>
            <person name="Bloem J."/>
            <person name="LaButti K."/>
            <person name="Salamov A."/>
            <person name="Andreopoulos B."/>
            <person name="Baker S."/>
            <person name="Barry K."/>
            <person name="Bills G."/>
            <person name="Bluhm B."/>
            <person name="Cannon C."/>
            <person name="Castanera R."/>
            <person name="Culley D."/>
            <person name="Daum C."/>
            <person name="Ezra D."/>
            <person name="Gonzalez J."/>
            <person name="Henrissat B."/>
            <person name="Kuo A."/>
            <person name="Liang C."/>
            <person name="Lipzen A."/>
            <person name="Lutzoni F."/>
            <person name="Magnuson J."/>
            <person name="Mondo S."/>
            <person name="Nolan M."/>
            <person name="Ohm R."/>
            <person name="Pangilinan J."/>
            <person name="Park H.-J."/>
            <person name="Ramirez L."/>
            <person name="Alfaro M."/>
            <person name="Sun H."/>
            <person name="Tritt A."/>
            <person name="Yoshinaga Y."/>
            <person name="Zwiers L.-H."/>
            <person name="Turgeon B."/>
            <person name="Goodwin S."/>
            <person name="Spatafora J."/>
            <person name="Crous P."/>
            <person name="Grigoriev I."/>
        </authorList>
    </citation>
    <scope>NUCLEOTIDE SEQUENCE [LARGE SCALE GENOMIC DNA]</scope>
    <source>
        <strain evidence="14">CBS 304.66</strain>
    </source>
</reference>
<keyword evidence="6" id="KW-0186">Copper</keyword>
<evidence type="ECO:0000256" key="3">
    <source>
        <dbReference type="ARBA" id="ARBA00011906"/>
    </source>
</evidence>
<gene>
    <name evidence="13" type="ORF">CC78DRAFT_413615</name>
</gene>
<dbReference type="OrthoDB" id="6132182at2759"/>
<keyword evidence="5" id="KW-0560">Oxidoreductase</keyword>
<comment type="catalytic activity">
    <reaction evidence="10">
        <text>L-tyrosine + O2 = L-dopaquinone + H2O</text>
        <dbReference type="Rhea" id="RHEA:18117"/>
        <dbReference type="ChEBI" id="CHEBI:15377"/>
        <dbReference type="ChEBI" id="CHEBI:15379"/>
        <dbReference type="ChEBI" id="CHEBI:57924"/>
        <dbReference type="ChEBI" id="CHEBI:58315"/>
        <dbReference type="EC" id="1.14.18.1"/>
    </reaction>
</comment>
<dbReference type="GO" id="GO:0004503">
    <property type="term" value="F:tyrosinase activity"/>
    <property type="evidence" value="ECO:0007669"/>
    <property type="project" value="UniProtKB-EC"/>
</dbReference>
<dbReference type="InterPro" id="IPR008922">
    <property type="entry name" value="Di-copper_centre_dom_sf"/>
</dbReference>
<evidence type="ECO:0000256" key="8">
    <source>
        <dbReference type="ARBA" id="ARBA00023101"/>
    </source>
</evidence>
<dbReference type="PROSITE" id="PS00497">
    <property type="entry name" value="TYROSINASE_1"/>
    <property type="match status" value="1"/>
</dbReference>
<evidence type="ECO:0000256" key="5">
    <source>
        <dbReference type="ARBA" id="ARBA00023002"/>
    </source>
</evidence>
<feature type="non-terminal residue" evidence="13">
    <location>
        <position position="1"/>
    </location>
</feature>
<dbReference type="PRINTS" id="PR00092">
    <property type="entry name" value="TYROSINASE"/>
</dbReference>
<comment type="caution">
    <text evidence="13">The sequence shown here is derived from an EMBL/GenBank/DDBJ whole genome shotgun (WGS) entry which is preliminary data.</text>
</comment>
<feature type="domain" description="Tyrosinase copper-binding" evidence="11">
    <location>
        <begin position="65"/>
        <end position="82"/>
    </location>
</feature>
<name>A0A9P4MYN4_9PLEO</name>
<dbReference type="InterPro" id="IPR041640">
    <property type="entry name" value="Tyrosinase_C"/>
</dbReference>
<dbReference type="InterPro" id="IPR002227">
    <property type="entry name" value="Tyrosinase_Cu-bd"/>
</dbReference>
<organism evidence="13 14">
    <name type="scientific">Lojkania enalia</name>
    <dbReference type="NCBI Taxonomy" id="147567"/>
    <lineage>
        <taxon>Eukaryota</taxon>
        <taxon>Fungi</taxon>
        <taxon>Dikarya</taxon>
        <taxon>Ascomycota</taxon>
        <taxon>Pezizomycotina</taxon>
        <taxon>Dothideomycetes</taxon>
        <taxon>Pleosporomycetidae</taxon>
        <taxon>Pleosporales</taxon>
        <taxon>Pleosporales incertae sedis</taxon>
        <taxon>Lojkania</taxon>
    </lineage>
</organism>
<dbReference type="GO" id="GO:0046872">
    <property type="term" value="F:metal ion binding"/>
    <property type="evidence" value="ECO:0007669"/>
    <property type="project" value="UniProtKB-KW"/>
</dbReference>
<evidence type="ECO:0000256" key="6">
    <source>
        <dbReference type="ARBA" id="ARBA00023008"/>
    </source>
</evidence>
<proteinExistence type="inferred from homology"/>
<evidence type="ECO:0000256" key="2">
    <source>
        <dbReference type="ARBA" id="ARBA00009928"/>
    </source>
</evidence>
<dbReference type="EC" id="1.14.18.1" evidence="3"/>
<evidence type="ECO:0000256" key="9">
    <source>
        <dbReference type="ARBA" id="ARBA00048233"/>
    </source>
</evidence>
<evidence type="ECO:0000256" key="10">
    <source>
        <dbReference type="ARBA" id="ARBA00048881"/>
    </source>
</evidence>
<keyword evidence="14" id="KW-1185">Reference proteome</keyword>
<dbReference type="AlphaFoldDB" id="A0A9P4MYN4"/>
<dbReference type="PROSITE" id="PS00498">
    <property type="entry name" value="TYROSINASE_2"/>
    <property type="match status" value="1"/>
</dbReference>
<dbReference type="PANTHER" id="PTHR11474:SF76">
    <property type="entry name" value="SHKT DOMAIN-CONTAINING PROTEIN"/>
    <property type="match status" value="1"/>
</dbReference>
<feature type="domain" description="Tyrosinase copper-binding" evidence="12">
    <location>
        <begin position="260"/>
        <end position="271"/>
    </location>
</feature>